<dbReference type="AlphaFoldDB" id="A0A1W6ZXW7"/>
<feature type="domain" description="Serpin" evidence="5">
    <location>
        <begin position="58"/>
        <end position="424"/>
    </location>
</feature>
<comment type="subcellular location">
    <subcellularLocation>
        <location evidence="1">Secreted</location>
    </subcellularLocation>
</comment>
<dbReference type="Gene3D" id="2.30.39.10">
    <property type="entry name" value="Alpha-1-antitrypsin, domain 1"/>
    <property type="match status" value="1"/>
</dbReference>
<keyword evidence="2" id="KW-0964">Secreted</keyword>
<dbReference type="SMART" id="SM00093">
    <property type="entry name" value="SERPIN"/>
    <property type="match status" value="1"/>
</dbReference>
<dbReference type="InterPro" id="IPR000215">
    <property type="entry name" value="Serpin_fam"/>
</dbReference>
<keyword evidence="3" id="KW-0732">Signal</keyword>
<dbReference type="InterPro" id="IPR042185">
    <property type="entry name" value="Serpin_sf_2"/>
</dbReference>
<dbReference type="PROSITE" id="PS00284">
    <property type="entry name" value="SERPIN"/>
    <property type="match status" value="1"/>
</dbReference>
<name>A0A1W6ZXW7_9HYPH</name>
<dbReference type="InterPro" id="IPR036186">
    <property type="entry name" value="Serpin_sf"/>
</dbReference>
<dbReference type="STRING" id="1235591.CAK95_25915"/>
<dbReference type="FunFam" id="3.30.497.10:FF:000031">
    <property type="entry name" value="Putative salivary serpin"/>
    <property type="match status" value="1"/>
</dbReference>
<comment type="similarity">
    <text evidence="4">Belongs to the serpin family.</text>
</comment>
<dbReference type="CDD" id="cd19593">
    <property type="entry name" value="serpin_bacteria_crustaceans"/>
    <property type="match status" value="1"/>
</dbReference>
<proteinExistence type="inferred from homology"/>
<evidence type="ECO:0000313" key="6">
    <source>
        <dbReference type="EMBL" id="ARQ02153.1"/>
    </source>
</evidence>
<dbReference type="EMBL" id="CP021112">
    <property type="protein sequence ID" value="ARQ02153.1"/>
    <property type="molecule type" value="Genomic_DNA"/>
</dbReference>
<dbReference type="PANTHER" id="PTHR11461:SF211">
    <property type="entry name" value="GH10112P-RELATED"/>
    <property type="match status" value="1"/>
</dbReference>
<reference evidence="6 7" key="1">
    <citation type="submission" date="2017-05" db="EMBL/GenBank/DDBJ databases">
        <title>Full genome sequence of Pseudorhodoplanes sinuspersici.</title>
        <authorList>
            <person name="Dastgheib S.M.M."/>
            <person name="Shavandi M."/>
            <person name="Tirandaz H."/>
        </authorList>
    </citation>
    <scope>NUCLEOTIDE SEQUENCE [LARGE SCALE GENOMIC DNA]</scope>
    <source>
        <strain evidence="6 7">RIPI110</strain>
    </source>
</reference>
<dbReference type="KEGG" id="psin:CAK95_25915"/>
<evidence type="ECO:0000256" key="2">
    <source>
        <dbReference type="ARBA" id="ARBA00022525"/>
    </source>
</evidence>
<dbReference type="SUPFAM" id="SSF56574">
    <property type="entry name" value="Serpins"/>
    <property type="match status" value="1"/>
</dbReference>
<dbReference type="InterPro" id="IPR023795">
    <property type="entry name" value="Serpin_CS"/>
</dbReference>
<organism evidence="6 7">
    <name type="scientific">Pseudorhodoplanes sinuspersici</name>
    <dbReference type="NCBI Taxonomy" id="1235591"/>
    <lineage>
        <taxon>Bacteria</taxon>
        <taxon>Pseudomonadati</taxon>
        <taxon>Pseudomonadota</taxon>
        <taxon>Alphaproteobacteria</taxon>
        <taxon>Hyphomicrobiales</taxon>
        <taxon>Pseudorhodoplanes</taxon>
    </lineage>
</organism>
<dbReference type="Pfam" id="PF00079">
    <property type="entry name" value="Serpin"/>
    <property type="match status" value="1"/>
</dbReference>
<dbReference type="PANTHER" id="PTHR11461">
    <property type="entry name" value="SERINE PROTEASE INHIBITOR, SERPIN"/>
    <property type="match status" value="1"/>
</dbReference>
<dbReference type="GO" id="GO:0004867">
    <property type="term" value="F:serine-type endopeptidase inhibitor activity"/>
    <property type="evidence" value="ECO:0007669"/>
    <property type="project" value="InterPro"/>
</dbReference>
<dbReference type="InterPro" id="IPR023796">
    <property type="entry name" value="Serpin_dom"/>
</dbReference>
<evidence type="ECO:0000256" key="1">
    <source>
        <dbReference type="ARBA" id="ARBA00004613"/>
    </source>
</evidence>
<protein>
    <recommendedName>
        <fullName evidence="5">Serpin domain-containing protein</fullName>
    </recommendedName>
</protein>
<evidence type="ECO:0000313" key="7">
    <source>
        <dbReference type="Proteomes" id="UP000194137"/>
    </source>
</evidence>
<gene>
    <name evidence="6" type="ORF">CAK95_25915</name>
</gene>
<evidence type="ECO:0000256" key="3">
    <source>
        <dbReference type="ARBA" id="ARBA00022729"/>
    </source>
</evidence>
<keyword evidence="7" id="KW-1185">Reference proteome</keyword>
<dbReference type="GO" id="GO:0005615">
    <property type="term" value="C:extracellular space"/>
    <property type="evidence" value="ECO:0007669"/>
    <property type="project" value="InterPro"/>
</dbReference>
<dbReference type="InterPro" id="IPR042178">
    <property type="entry name" value="Serpin_sf_1"/>
</dbReference>
<dbReference type="Proteomes" id="UP000194137">
    <property type="component" value="Chromosome"/>
</dbReference>
<evidence type="ECO:0000259" key="5">
    <source>
        <dbReference type="SMART" id="SM00093"/>
    </source>
</evidence>
<dbReference type="Gene3D" id="3.30.497.10">
    <property type="entry name" value="Antithrombin, subunit I, domain 2"/>
    <property type="match status" value="1"/>
</dbReference>
<evidence type="ECO:0000256" key="4">
    <source>
        <dbReference type="RuleBase" id="RU000411"/>
    </source>
</evidence>
<sequence>MPTPEAGGEGQPTMRWTVNHGAAAALILAFSLPLAPVSNAAEQAKGRPLTEAYNRSGQELLRAFAGQPGNIVFSPYSIGTAMAMVLSGARGDTQIEMHEVLRHALPVTEIDGANARALESFAAYNVSPESKPAPAATLRIANAMMLVNAAASVAPVFEETIRTQYGSEIFKGATLDTVNTWVRDKTEGKIEKILERLNPSDSHVLLNAVYFKAPWASAFSPSATRDRPFTLVSGEQISVPTMTQQAEFAIAKGEGFAAVRQPYAVDGLSMTIVLPDEAGGLDTLIAGLNGAKTEGLLQSVRDAQKRMVALSMPRFKFEFKADLIEPFKSFGMSKVFDPAQSDLSGLTGKPRSEAQSTIDQIVHRAVIEVAEEGTEAAAATAVVVTTRAMRPDNVERFQIDRPFLFFITDDKTGAILFEGRVSDPRS</sequence>
<accession>A0A1W6ZXW7</accession>